<evidence type="ECO:0000256" key="11">
    <source>
        <dbReference type="PROSITE-ProRule" id="PRU00278"/>
    </source>
</evidence>
<dbReference type="AlphaFoldDB" id="A0AAJ4WAW6"/>
<proteinExistence type="inferred from homology"/>
<evidence type="ECO:0000256" key="8">
    <source>
        <dbReference type="ARBA" id="ARBA00038408"/>
    </source>
</evidence>
<dbReference type="Gene3D" id="1.10.4030.10">
    <property type="entry name" value="Porin chaperone SurA, peptide-binding domain"/>
    <property type="match status" value="1"/>
</dbReference>
<comment type="subcellular location">
    <subcellularLocation>
        <location evidence="1">Cell inner membrane</location>
        <topology evidence="1">Single-pass type II membrane protein</topology>
        <orientation evidence="1">Periplasmic side</orientation>
    </subcellularLocation>
</comment>
<dbReference type="Proteomes" id="UP000226420">
    <property type="component" value="Unassembled WGS sequence"/>
</dbReference>
<dbReference type="PANTHER" id="PTHR47529:SF1">
    <property type="entry name" value="PERIPLASMIC CHAPERONE PPID"/>
    <property type="match status" value="1"/>
</dbReference>
<dbReference type="PANTHER" id="PTHR47529">
    <property type="entry name" value="PEPTIDYL-PROLYL CIS-TRANS ISOMERASE D"/>
    <property type="match status" value="1"/>
</dbReference>
<keyword evidence="3" id="KW-0997">Cell inner membrane</keyword>
<keyword evidence="11 14" id="KW-0413">Isomerase</keyword>
<dbReference type="Pfam" id="PF13624">
    <property type="entry name" value="SurA_N_3"/>
    <property type="match status" value="1"/>
</dbReference>
<dbReference type="Gene3D" id="3.10.50.40">
    <property type="match status" value="1"/>
</dbReference>
<comment type="caution">
    <text evidence="14">The sequence shown here is derived from an EMBL/GenBank/DDBJ whole genome shotgun (WGS) entry which is preliminary data.</text>
</comment>
<evidence type="ECO:0000256" key="9">
    <source>
        <dbReference type="ARBA" id="ARBA00040743"/>
    </source>
</evidence>
<keyword evidence="11" id="KW-0697">Rotamase</keyword>
<feature type="domain" description="PpiC" evidence="13">
    <location>
        <begin position="270"/>
        <end position="359"/>
    </location>
</feature>
<name>A0AAJ4WAW6_9GAMM</name>
<reference evidence="14 15" key="1">
    <citation type="submission" date="2016-10" db="EMBL/GenBank/DDBJ databases">
        <authorList>
            <person name="Varghese N."/>
            <person name="Submissions S."/>
        </authorList>
    </citation>
    <scope>NUCLEOTIDE SEQUENCE [LARGE SCALE GENOMIC DNA]</scope>
    <source>
        <strain evidence="14 15">DSM 5563</strain>
    </source>
</reference>
<sequence>MMDNLRAASNSVVLKVILALIILSFVLTGVGSYLGSGSNSSVAEVNGQEIDRAKFENAVIDERNRLQQQLGEQFSQLAGNESYVKQMRQQVLNRMINDTLLDQYAAKIGLAIGDDQVKLNIQNSEEFATNGKFDNGKYRDLLNRFRIAPEQYAEMVRKQLLTQQLLAAFAGSNFALPTEAQSVIALIHQQRDVRLANIDMKALADKKEAMPSEQQVKEFYEQNKNRFTAPESVKVSYIEVDAASLADGLKVSDQEIADFYQKNKPMYVQKARTSYSIIVLAKESEAKDALEQLKNGTDFVTLAKEKSIEKDSAAKGGDIGWLEATAVPDEIANAKLTEKGQLSGVIHSDMGYLIVRLNDTQAAKEKLLDEVKNEIAQNLLQDKSYQKYEDLQTKLIDGAGSNNLSLADAEKQSGLKALESDWFTRDNMPKALSYPEVAQAVFGGELFGVKGAPGSNSELITVEGDRAFVLRIADHRPEAIKSFEQVSGDITALLKRQNVMKMAQAQADQLLVELKAGKGDEALKAANVKFGDKQVITRLSEDTQLADSVFALALPKEGQPVYGVSTDKNDAVVLVALDAVHPGKLDADQTKAFNASLVQQDSGVILDALVGNLREQAKIKIGELAQ</sequence>
<gene>
    <name evidence="14" type="ORF">SAMN02745723_105104</name>
</gene>
<dbReference type="SUPFAM" id="SSF109998">
    <property type="entry name" value="Triger factor/SurA peptide-binding domain-like"/>
    <property type="match status" value="1"/>
</dbReference>
<evidence type="ECO:0000256" key="10">
    <source>
        <dbReference type="ARBA" id="ARBA00042775"/>
    </source>
</evidence>
<keyword evidence="5 12" id="KW-1133">Transmembrane helix</keyword>
<keyword evidence="6 12" id="KW-0472">Membrane</keyword>
<dbReference type="NCBIfam" id="NF008054">
    <property type="entry name" value="PRK10788.1"/>
    <property type="match status" value="1"/>
</dbReference>
<evidence type="ECO:0000256" key="6">
    <source>
        <dbReference type="ARBA" id="ARBA00023136"/>
    </source>
</evidence>
<evidence type="ECO:0000256" key="2">
    <source>
        <dbReference type="ARBA" id="ARBA00022475"/>
    </source>
</evidence>
<evidence type="ECO:0000259" key="13">
    <source>
        <dbReference type="PROSITE" id="PS50198"/>
    </source>
</evidence>
<evidence type="ECO:0000256" key="12">
    <source>
        <dbReference type="SAM" id="Phobius"/>
    </source>
</evidence>
<dbReference type="PROSITE" id="PS50198">
    <property type="entry name" value="PPIC_PPIASE_2"/>
    <property type="match status" value="1"/>
</dbReference>
<feature type="transmembrane region" description="Helical" evidence="12">
    <location>
        <begin position="12"/>
        <end position="34"/>
    </location>
</feature>
<accession>A0AAJ4WAW6</accession>
<dbReference type="InterPro" id="IPR046357">
    <property type="entry name" value="PPIase_dom_sf"/>
</dbReference>
<evidence type="ECO:0000256" key="7">
    <source>
        <dbReference type="ARBA" id="ARBA00023186"/>
    </source>
</evidence>
<dbReference type="RefSeq" id="WP_074822626.1">
    <property type="nucleotide sequence ID" value="NZ_FOLW01000005.1"/>
</dbReference>
<evidence type="ECO:0000256" key="1">
    <source>
        <dbReference type="ARBA" id="ARBA00004382"/>
    </source>
</evidence>
<keyword evidence="7" id="KW-0143">Chaperone</keyword>
<evidence type="ECO:0000256" key="4">
    <source>
        <dbReference type="ARBA" id="ARBA00022692"/>
    </source>
</evidence>
<dbReference type="InterPro" id="IPR027304">
    <property type="entry name" value="Trigger_fact/SurA_dom_sf"/>
</dbReference>
<keyword evidence="4 12" id="KW-0812">Transmembrane</keyword>
<evidence type="ECO:0000313" key="15">
    <source>
        <dbReference type="Proteomes" id="UP000226420"/>
    </source>
</evidence>
<dbReference type="InterPro" id="IPR000297">
    <property type="entry name" value="PPIase_PpiC"/>
</dbReference>
<keyword evidence="2" id="KW-1003">Cell membrane</keyword>
<evidence type="ECO:0000256" key="3">
    <source>
        <dbReference type="ARBA" id="ARBA00022519"/>
    </source>
</evidence>
<dbReference type="Pfam" id="PF13145">
    <property type="entry name" value="Rotamase_2"/>
    <property type="match status" value="1"/>
</dbReference>
<comment type="similarity">
    <text evidence="8">Belongs to the PpiD chaperone family.</text>
</comment>
<dbReference type="InterPro" id="IPR052029">
    <property type="entry name" value="PpiD_chaperone"/>
</dbReference>
<dbReference type="SUPFAM" id="SSF54534">
    <property type="entry name" value="FKBP-like"/>
    <property type="match status" value="1"/>
</dbReference>
<evidence type="ECO:0000256" key="5">
    <source>
        <dbReference type="ARBA" id="ARBA00022989"/>
    </source>
</evidence>
<dbReference type="GO" id="GO:0003755">
    <property type="term" value="F:peptidyl-prolyl cis-trans isomerase activity"/>
    <property type="evidence" value="ECO:0007669"/>
    <property type="project" value="UniProtKB-KW"/>
</dbReference>
<organism evidence="14 15">
    <name type="scientific">Pragia fontium DSM 5563 = ATCC 49100</name>
    <dbReference type="NCBI Taxonomy" id="1122977"/>
    <lineage>
        <taxon>Bacteria</taxon>
        <taxon>Pseudomonadati</taxon>
        <taxon>Pseudomonadota</taxon>
        <taxon>Gammaproteobacteria</taxon>
        <taxon>Enterobacterales</taxon>
        <taxon>Budviciaceae</taxon>
        <taxon>Pragia</taxon>
    </lineage>
</organism>
<dbReference type="EMBL" id="FOLW01000005">
    <property type="protein sequence ID" value="SFC88781.1"/>
    <property type="molecule type" value="Genomic_DNA"/>
</dbReference>
<protein>
    <recommendedName>
        <fullName evidence="9">Periplasmic chaperone PpiD</fullName>
    </recommendedName>
    <alternativeName>
        <fullName evidence="10">Periplasmic folding chaperone</fullName>
    </alternativeName>
</protein>
<evidence type="ECO:0000313" key="14">
    <source>
        <dbReference type="EMBL" id="SFC88781.1"/>
    </source>
</evidence>
<dbReference type="GO" id="GO:0005886">
    <property type="term" value="C:plasma membrane"/>
    <property type="evidence" value="ECO:0007669"/>
    <property type="project" value="UniProtKB-SubCell"/>
</dbReference>